<dbReference type="RefSeq" id="WP_347436085.1">
    <property type="nucleotide sequence ID" value="NZ_CP089291.1"/>
</dbReference>
<gene>
    <name evidence="1" type="ORF">LSG31_16035</name>
</gene>
<proteinExistence type="predicted"/>
<evidence type="ECO:0000313" key="2">
    <source>
        <dbReference type="Proteomes" id="UP000830167"/>
    </source>
</evidence>
<name>A0ABY4CFV5_9BACL</name>
<protein>
    <submittedName>
        <fullName evidence="1">Uncharacterized protein</fullName>
    </submittedName>
</protein>
<evidence type="ECO:0000313" key="1">
    <source>
        <dbReference type="EMBL" id="UOF89398.1"/>
    </source>
</evidence>
<dbReference type="Proteomes" id="UP000830167">
    <property type="component" value="Chromosome"/>
</dbReference>
<accession>A0ABY4CFV5</accession>
<organism evidence="1 2">
    <name type="scientific">Fodinisporobacter ferrooxydans</name>
    <dbReference type="NCBI Taxonomy" id="2901836"/>
    <lineage>
        <taxon>Bacteria</taxon>
        <taxon>Bacillati</taxon>
        <taxon>Bacillota</taxon>
        <taxon>Bacilli</taxon>
        <taxon>Bacillales</taxon>
        <taxon>Alicyclobacillaceae</taxon>
        <taxon>Fodinisporobacter</taxon>
    </lineage>
</organism>
<keyword evidence="2" id="KW-1185">Reference proteome</keyword>
<sequence length="76" mass="9016">MGPGVTNHQDEQLLNICREVAKICCSSEFKKLYREMSRYYRKSGIMHAKRIAYQDALFSMVIEYQQESNHLRLNLM</sequence>
<reference evidence="1" key="1">
    <citation type="submission" date="2021-12" db="EMBL/GenBank/DDBJ databases">
        <title>Alicyclobacillaceae gen. nov., sp. nov., isolated from chalcocite enrichment system.</title>
        <authorList>
            <person name="Jiang Z."/>
        </authorList>
    </citation>
    <scope>NUCLEOTIDE SEQUENCE</scope>
    <source>
        <strain evidence="1">MYW30-H2</strain>
    </source>
</reference>
<dbReference type="EMBL" id="CP089291">
    <property type="protein sequence ID" value="UOF89398.1"/>
    <property type="molecule type" value="Genomic_DNA"/>
</dbReference>